<dbReference type="AlphaFoldDB" id="A0A096B6T7"/>
<organism evidence="1 2">
    <name type="scientific">Flavonifractor plautii 1_3_50AFAA</name>
    <dbReference type="NCBI Taxonomy" id="742738"/>
    <lineage>
        <taxon>Bacteria</taxon>
        <taxon>Bacillati</taxon>
        <taxon>Bacillota</taxon>
        <taxon>Clostridia</taxon>
        <taxon>Eubacteriales</taxon>
        <taxon>Oscillospiraceae</taxon>
        <taxon>Flavonifractor</taxon>
    </lineage>
</organism>
<accession>A0A096B6T7</accession>
<keyword evidence="2" id="KW-1185">Reference proteome</keyword>
<dbReference type="Proteomes" id="UP000029585">
    <property type="component" value="Unassembled WGS sequence"/>
</dbReference>
<evidence type="ECO:0000313" key="1">
    <source>
        <dbReference type="EMBL" id="KGF54750.1"/>
    </source>
</evidence>
<dbReference type="PATRIC" id="fig|742738.3.peg.2625"/>
<protein>
    <submittedName>
        <fullName evidence="1">Uncharacterized protein</fullName>
    </submittedName>
</protein>
<comment type="caution">
    <text evidence="1">The sequence shown here is derived from an EMBL/GenBank/DDBJ whole genome shotgun (WGS) entry which is preliminary data.</text>
</comment>
<name>A0A096B6T7_FLAPL</name>
<sequence>MYPAMEELYQYFVGHPNPRHWPEELRDRPVLGHGQYAFSEGLRLGFLLAVECMGPELLRP</sequence>
<reference evidence="1 2" key="1">
    <citation type="submission" date="2011-08" db="EMBL/GenBank/DDBJ databases">
        <title>The Genome Sequence of Clostridium orbiscindens 1_3_50AFAA.</title>
        <authorList>
            <consortium name="The Broad Institute Genome Sequencing Platform"/>
            <person name="Earl A."/>
            <person name="Ward D."/>
            <person name="Feldgarden M."/>
            <person name="Gevers D."/>
            <person name="Daigneault M."/>
            <person name="Strauss J."/>
            <person name="Allen-Vercoe E."/>
            <person name="Young S.K."/>
            <person name="Zeng Q."/>
            <person name="Gargeya S."/>
            <person name="Fitzgerald M."/>
            <person name="Haas B."/>
            <person name="Abouelleil A."/>
            <person name="Alvarado L."/>
            <person name="Arachchi H.M."/>
            <person name="Berlin A."/>
            <person name="Brown A."/>
            <person name="Chapman S.B."/>
            <person name="Chen Z."/>
            <person name="Dunbar C."/>
            <person name="Freedman E."/>
            <person name="Gearin G."/>
            <person name="Gellesch M."/>
            <person name="Goldberg J."/>
            <person name="Griggs A."/>
            <person name="Gujja S."/>
            <person name="Heiman D."/>
            <person name="Howarth C."/>
            <person name="Larson L."/>
            <person name="Lui A."/>
            <person name="MacDonald P.J.P."/>
            <person name="Montmayeur A."/>
            <person name="Murphy C."/>
            <person name="Neiman D."/>
            <person name="Pearson M."/>
            <person name="Priest M."/>
            <person name="Roberts A."/>
            <person name="Saif S."/>
            <person name="Shea T."/>
            <person name="Shenoy N."/>
            <person name="Sisk P."/>
            <person name="Stolte C."/>
            <person name="Sykes S."/>
            <person name="Wortman J."/>
            <person name="Nusbaum C."/>
            <person name="Birren B."/>
        </authorList>
    </citation>
    <scope>NUCLEOTIDE SEQUENCE [LARGE SCALE GENOMIC DNA]</scope>
    <source>
        <strain evidence="1 2">1_3_50AFAA</strain>
    </source>
</reference>
<gene>
    <name evidence="1" type="ORF">HMPREF9460_02558</name>
</gene>
<dbReference type="HOGENOM" id="CLU_195927_0_0_9"/>
<evidence type="ECO:0000313" key="2">
    <source>
        <dbReference type="Proteomes" id="UP000029585"/>
    </source>
</evidence>
<proteinExistence type="predicted"/>
<dbReference type="EMBL" id="ADLO01000080">
    <property type="protein sequence ID" value="KGF54750.1"/>
    <property type="molecule type" value="Genomic_DNA"/>
</dbReference>
<dbReference type="RefSeq" id="WP_044941565.1">
    <property type="nucleotide sequence ID" value="NZ_KN174163.1"/>
</dbReference>